<dbReference type="EMBL" id="QJKJ01001065">
    <property type="protein sequence ID" value="RDY09385.1"/>
    <property type="molecule type" value="Genomic_DNA"/>
</dbReference>
<dbReference type="AlphaFoldDB" id="A0A371I2Y0"/>
<dbReference type="Proteomes" id="UP000257109">
    <property type="component" value="Unassembled WGS sequence"/>
</dbReference>
<evidence type="ECO:0000313" key="2">
    <source>
        <dbReference type="Proteomes" id="UP000257109"/>
    </source>
</evidence>
<feature type="non-terminal residue" evidence="1">
    <location>
        <position position="1"/>
    </location>
</feature>
<sequence>MSSRLKNIGETYQRMIQLRKYKFKLNLAKYTSSIKSCELLGFMWNEDCHEVFEKIKPQMLRKSPIKYLIVFDESMSWKLGQHNKSVRKRNMKFINGTRNLYMMKQEIPYNNGHLSDEDIMILFNEHGSSNEGKWTLLFCGASNVTFYRIPCEDNKLDDALAMLSSMFKIILTKDMSFITMQSCDYLV</sequence>
<reference evidence="1" key="1">
    <citation type="submission" date="2018-05" db="EMBL/GenBank/DDBJ databases">
        <title>Draft genome of Mucuna pruriens seed.</title>
        <authorList>
            <person name="Nnadi N.E."/>
            <person name="Vos R."/>
            <person name="Hasami M.H."/>
            <person name="Devisetty U.K."/>
            <person name="Aguiy J.C."/>
        </authorList>
    </citation>
    <scope>NUCLEOTIDE SEQUENCE [LARGE SCALE GENOMIC DNA]</scope>
    <source>
        <strain evidence="1">JCA_2017</strain>
    </source>
</reference>
<organism evidence="1 2">
    <name type="scientific">Mucuna pruriens</name>
    <name type="common">Velvet bean</name>
    <name type="synonym">Dolichos pruriens</name>
    <dbReference type="NCBI Taxonomy" id="157652"/>
    <lineage>
        <taxon>Eukaryota</taxon>
        <taxon>Viridiplantae</taxon>
        <taxon>Streptophyta</taxon>
        <taxon>Embryophyta</taxon>
        <taxon>Tracheophyta</taxon>
        <taxon>Spermatophyta</taxon>
        <taxon>Magnoliopsida</taxon>
        <taxon>eudicotyledons</taxon>
        <taxon>Gunneridae</taxon>
        <taxon>Pentapetalae</taxon>
        <taxon>rosids</taxon>
        <taxon>fabids</taxon>
        <taxon>Fabales</taxon>
        <taxon>Fabaceae</taxon>
        <taxon>Papilionoideae</taxon>
        <taxon>50 kb inversion clade</taxon>
        <taxon>NPAAA clade</taxon>
        <taxon>indigoferoid/millettioid clade</taxon>
        <taxon>Phaseoleae</taxon>
        <taxon>Mucuna</taxon>
    </lineage>
</organism>
<gene>
    <name evidence="1" type="ORF">CR513_06248</name>
</gene>
<accession>A0A371I2Y0</accession>
<evidence type="ECO:0000313" key="1">
    <source>
        <dbReference type="EMBL" id="RDY09385.1"/>
    </source>
</evidence>
<protein>
    <submittedName>
        <fullName evidence="1">Uncharacterized protein</fullName>
    </submittedName>
</protein>
<keyword evidence="2" id="KW-1185">Reference proteome</keyword>
<proteinExistence type="predicted"/>
<comment type="caution">
    <text evidence="1">The sequence shown here is derived from an EMBL/GenBank/DDBJ whole genome shotgun (WGS) entry which is preliminary data.</text>
</comment>
<name>A0A371I2Y0_MUCPR</name>